<dbReference type="GO" id="GO:0005886">
    <property type="term" value="C:plasma membrane"/>
    <property type="evidence" value="ECO:0007669"/>
    <property type="project" value="TreeGrafter"/>
</dbReference>
<feature type="transmembrane region" description="Helical" evidence="1">
    <location>
        <begin position="47"/>
        <end position="64"/>
    </location>
</feature>
<proteinExistence type="predicted"/>
<dbReference type="InterPro" id="IPR003848">
    <property type="entry name" value="DUF218"/>
</dbReference>
<dbReference type="EMBL" id="AZRA01000045">
    <property type="protein sequence ID" value="KDB52676.1"/>
    <property type="molecule type" value="Genomic_DNA"/>
</dbReference>
<keyword evidence="1" id="KW-0472">Membrane</keyword>
<dbReference type="Gene3D" id="3.40.50.620">
    <property type="entry name" value="HUPs"/>
    <property type="match status" value="1"/>
</dbReference>
<sequence>MPAALHDMPRLALPPSVRAASRLLLLLAGALLCLDALLLMAIGMRHLGVVLPLPIGLALIGLAWRGAQWQRWLARQRWRQRLWRAVCIGFGLWLASLLLFFLQIAQAGREDPQRSAEPPGAILILGSGTNRCRPSPTLRQRLERGLEMARTYPQARVVVSGGVDPGFGCTEAEVMRRYLRGQGLDEARLLLEERSTSTHENLVFSRALLAQAGLDPRHTPVLVVTSDFHVPRSLRIARQAGYVQVRAAGAPTPRHLRWNAWLREYFAFASSRALGEF</sequence>
<comment type="caution">
    <text evidence="3">The sequence shown here is derived from an EMBL/GenBank/DDBJ whole genome shotgun (WGS) entry which is preliminary data.</text>
</comment>
<feature type="transmembrane region" description="Helical" evidence="1">
    <location>
        <begin position="85"/>
        <end position="105"/>
    </location>
</feature>
<dbReference type="eggNOG" id="COG1434">
    <property type="taxonomic scope" value="Bacteria"/>
</dbReference>
<dbReference type="PANTHER" id="PTHR30336:SF20">
    <property type="entry name" value="DUF218 DOMAIN-CONTAINING PROTEIN"/>
    <property type="match status" value="1"/>
</dbReference>
<dbReference type="Pfam" id="PF02698">
    <property type="entry name" value="DUF218"/>
    <property type="match status" value="1"/>
</dbReference>
<protein>
    <recommendedName>
        <fullName evidence="2">DUF218 domain-containing protein</fullName>
    </recommendedName>
</protein>
<evidence type="ECO:0000256" key="1">
    <source>
        <dbReference type="SAM" id="Phobius"/>
    </source>
</evidence>
<keyword evidence="4" id="KW-1185">Reference proteome</keyword>
<name>A0A059KMJ2_9BURK</name>
<evidence type="ECO:0000259" key="2">
    <source>
        <dbReference type="Pfam" id="PF02698"/>
    </source>
</evidence>
<dbReference type="InterPro" id="IPR014729">
    <property type="entry name" value="Rossmann-like_a/b/a_fold"/>
</dbReference>
<dbReference type="Proteomes" id="UP000026714">
    <property type="component" value="Unassembled WGS sequence"/>
</dbReference>
<dbReference type="PATRIC" id="fig|1286631.3.peg.1711"/>
<gene>
    <name evidence="3" type="ORF">X805_17400</name>
</gene>
<reference evidence="3 4" key="1">
    <citation type="journal article" date="2014" name="FEMS Microbiol. Ecol.">
        <title>Sphaerotilus natans encrusted with nanoball-shaped Fe(III) oxide minerals formed by nitrate-reducing mixotrophic Fe(II) oxidation.</title>
        <authorList>
            <person name="Park S."/>
            <person name="Kim D.H."/>
            <person name="Lee J.H."/>
            <person name="Hur H.G."/>
        </authorList>
    </citation>
    <scope>NUCLEOTIDE SEQUENCE [LARGE SCALE GENOMIC DNA]</scope>
    <source>
        <strain evidence="3 4">DSM 6575</strain>
    </source>
</reference>
<dbReference type="CDD" id="cd06259">
    <property type="entry name" value="YdcF-like"/>
    <property type="match status" value="1"/>
</dbReference>
<keyword evidence="1" id="KW-1133">Transmembrane helix</keyword>
<feature type="domain" description="DUF218" evidence="2">
    <location>
        <begin position="121"/>
        <end position="266"/>
    </location>
</feature>
<dbReference type="PANTHER" id="PTHR30336">
    <property type="entry name" value="INNER MEMBRANE PROTEIN, PROBABLE PERMEASE"/>
    <property type="match status" value="1"/>
</dbReference>
<dbReference type="InterPro" id="IPR051599">
    <property type="entry name" value="Cell_Envelope_Assoc"/>
</dbReference>
<evidence type="ECO:0000313" key="3">
    <source>
        <dbReference type="EMBL" id="KDB52676.1"/>
    </source>
</evidence>
<keyword evidence="1" id="KW-0812">Transmembrane</keyword>
<feature type="transmembrane region" description="Helical" evidence="1">
    <location>
        <begin position="21"/>
        <end position="41"/>
    </location>
</feature>
<accession>A0A059KMJ2</accession>
<evidence type="ECO:0000313" key="4">
    <source>
        <dbReference type="Proteomes" id="UP000026714"/>
    </source>
</evidence>
<organism evidence="3 4">
    <name type="scientific">Sphaerotilus natans subsp. natans DSM 6575</name>
    <dbReference type="NCBI Taxonomy" id="1286631"/>
    <lineage>
        <taxon>Bacteria</taxon>
        <taxon>Pseudomonadati</taxon>
        <taxon>Pseudomonadota</taxon>
        <taxon>Betaproteobacteria</taxon>
        <taxon>Burkholderiales</taxon>
        <taxon>Sphaerotilaceae</taxon>
        <taxon>Sphaerotilus</taxon>
    </lineage>
</organism>
<dbReference type="AlphaFoldDB" id="A0A059KMJ2"/>
<dbReference type="STRING" id="34103.SAMN05421778_103201"/>